<name>A0A8T0U9Y3_PANVG</name>
<keyword evidence="3" id="KW-1185">Reference proteome</keyword>
<evidence type="ECO:0000313" key="2">
    <source>
        <dbReference type="EMBL" id="KAG2618685.1"/>
    </source>
</evidence>
<dbReference type="PANTHER" id="PTHR33086:SF98">
    <property type="entry name" value="OS05G0468200 PROTEIN"/>
    <property type="match status" value="1"/>
</dbReference>
<gene>
    <name evidence="2" type="ORF">PVAP13_3NG079742</name>
</gene>
<evidence type="ECO:0000259" key="1">
    <source>
        <dbReference type="Pfam" id="PF07762"/>
    </source>
</evidence>
<feature type="domain" description="DUF1618" evidence="1">
    <location>
        <begin position="204"/>
        <end position="301"/>
    </location>
</feature>
<proteinExistence type="predicted"/>
<dbReference type="EMBL" id="CM029042">
    <property type="protein sequence ID" value="KAG2618685.1"/>
    <property type="molecule type" value="Genomic_DNA"/>
</dbReference>
<dbReference type="InterPro" id="IPR011676">
    <property type="entry name" value="DUF1618"/>
</dbReference>
<reference evidence="2" key="1">
    <citation type="submission" date="2020-05" db="EMBL/GenBank/DDBJ databases">
        <title>WGS assembly of Panicum virgatum.</title>
        <authorList>
            <person name="Lovell J.T."/>
            <person name="Jenkins J."/>
            <person name="Shu S."/>
            <person name="Juenger T.E."/>
            <person name="Schmutz J."/>
        </authorList>
    </citation>
    <scope>NUCLEOTIDE SEQUENCE</scope>
    <source>
        <strain evidence="2">AP13</strain>
    </source>
</reference>
<sequence length="397" mass="43589">MIHPLARLADSRAPRASLLFAEPPCLSHLIIPAHLADPPRHDPRGDDVSLLYGGVVKTSSGDGLLLLAFMDVSATAPIVATRGGTQERKLTAINLDCDITRFVCNPLSGQVFRLPDIDGTKKTSWYTEMGILTQSERPDRPPDRYAVAVLSEDGDGEGRSFVMRRFLSQTGKWEKLVGLPSPLPLPRRINIDREVLALAGRLWWVDASWGVISSDPFSGQPDLRFVELPRGSVTEPMEGLEDDGRVQGRYCHIGVSEGRLRYAEVSKEKPFLLSSFALDDDGSGWTLEHRVALSRVFPYGYEDQLSGDDTPHIGALDPLSASIMHLTVAELAFSLDMDREKLLSCSLRDEGTGVPCVLPPWLGSSRIPSAGTFSSTKTDAKKTLSDILVRADRDKRN</sequence>
<dbReference type="PANTHER" id="PTHR33086">
    <property type="entry name" value="OS05G0468200 PROTEIN-RELATED"/>
    <property type="match status" value="1"/>
</dbReference>
<dbReference type="Pfam" id="PF07762">
    <property type="entry name" value="DUF1618"/>
    <property type="match status" value="1"/>
</dbReference>
<accession>A0A8T0U9Y3</accession>
<dbReference type="AlphaFoldDB" id="A0A8T0U9Y3"/>
<organism evidence="2 3">
    <name type="scientific">Panicum virgatum</name>
    <name type="common">Blackwell switchgrass</name>
    <dbReference type="NCBI Taxonomy" id="38727"/>
    <lineage>
        <taxon>Eukaryota</taxon>
        <taxon>Viridiplantae</taxon>
        <taxon>Streptophyta</taxon>
        <taxon>Embryophyta</taxon>
        <taxon>Tracheophyta</taxon>
        <taxon>Spermatophyta</taxon>
        <taxon>Magnoliopsida</taxon>
        <taxon>Liliopsida</taxon>
        <taxon>Poales</taxon>
        <taxon>Poaceae</taxon>
        <taxon>PACMAD clade</taxon>
        <taxon>Panicoideae</taxon>
        <taxon>Panicodae</taxon>
        <taxon>Paniceae</taxon>
        <taxon>Panicinae</taxon>
        <taxon>Panicum</taxon>
        <taxon>Panicum sect. Hiantes</taxon>
    </lineage>
</organism>
<comment type="caution">
    <text evidence="2">The sequence shown here is derived from an EMBL/GenBank/DDBJ whole genome shotgun (WGS) entry which is preliminary data.</text>
</comment>
<dbReference type="OrthoDB" id="592504at2759"/>
<evidence type="ECO:0000313" key="3">
    <source>
        <dbReference type="Proteomes" id="UP000823388"/>
    </source>
</evidence>
<protein>
    <recommendedName>
        <fullName evidence="1">DUF1618 domain-containing protein</fullName>
    </recommendedName>
</protein>
<dbReference type="Proteomes" id="UP000823388">
    <property type="component" value="Chromosome 3N"/>
</dbReference>